<evidence type="ECO:0000313" key="2">
    <source>
        <dbReference type="Proteomes" id="UP001459277"/>
    </source>
</evidence>
<comment type="caution">
    <text evidence="1">The sequence shown here is derived from an EMBL/GenBank/DDBJ whole genome shotgun (WGS) entry which is preliminary data.</text>
</comment>
<dbReference type="Proteomes" id="UP001459277">
    <property type="component" value="Unassembled WGS sequence"/>
</dbReference>
<dbReference type="EMBL" id="JAZDWU010000008">
    <property type="protein sequence ID" value="KAK9993157.1"/>
    <property type="molecule type" value="Genomic_DNA"/>
</dbReference>
<sequence>MFTAVLYCICREHNIRIFQHYWKHVYVVQQEVEYAEESGEESTELLVSEVNYLSPSSQELFSFVNQFKVVLESCDQNFLPCHSDYQFQSTACIAILSLATASPANSATTLSSETSSATTLALTLDPSLSTPSPTTL</sequence>
<accession>A0AAW2C6G2</accession>
<proteinExistence type="predicted"/>
<name>A0AAW2C6G2_9ROSI</name>
<gene>
    <name evidence="1" type="ORF">SO802_022860</name>
</gene>
<protein>
    <submittedName>
        <fullName evidence="1">Uncharacterized protein</fullName>
    </submittedName>
</protein>
<evidence type="ECO:0000313" key="1">
    <source>
        <dbReference type="EMBL" id="KAK9993157.1"/>
    </source>
</evidence>
<reference evidence="1 2" key="1">
    <citation type="submission" date="2024-01" db="EMBL/GenBank/DDBJ databases">
        <title>A telomere-to-telomere, gap-free genome of sweet tea (Lithocarpus litseifolius).</title>
        <authorList>
            <person name="Zhou J."/>
        </authorList>
    </citation>
    <scope>NUCLEOTIDE SEQUENCE [LARGE SCALE GENOMIC DNA]</scope>
    <source>
        <strain evidence="1">Zhou-2022a</strain>
        <tissue evidence="1">Leaf</tissue>
    </source>
</reference>
<organism evidence="1 2">
    <name type="scientific">Lithocarpus litseifolius</name>
    <dbReference type="NCBI Taxonomy" id="425828"/>
    <lineage>
        <taxon>Eukaryota</taxon>
        <taxon>Viridiplantae</taxon>
        <taxon>Streptophyta</taxon>
        <taxon>Embryophyta</taxon>
        <taxon>Tracheophyta</taxon>
        <taxon>Spermatophyta</taxon>
        <taxon>Magnoliopsida</taxon>
        <taxon>eudicotyledons</taxon>
        <taxon>Gunneridae</taxon>
        <taxon>Pentapetalae</taxon>
        <taxon>rosids</taxon>
        <taxon>fabids</taxon>
        <taxon>Fagales</taxon>
        <taxon>Fagaceae</taxon>
        <taxon>Lithocarpus</taxon>
    </lineage>
</organism>
<keyword evidence="2" id="KW-1185">Reference proteome</keyword>
<dbReference type="AlphaFoldDB" id="A0AAW2C6G2"/>